<dbReference type="Proteomes" id="UP000814128">
    <property type="component" value="Unassembled WGS sequence"/>
</dbReference>
<evidence type="ECO:0000313" key="2">
    <source>
        <dbReference type="Proteomes" id="UP000814128"/>
    </source>
</evidence>
<protein>
    <submittedName>
        <fullName evidence="1">Uncharacterized protein</fullName>
    </submittedName>
</protein>
<reference evidence="1" key="1">
    <citation type="submission" date="2021-02" db="EMBL/GenBank/DDBJ databases">
        <authorList>
            <consortium name="DOE Joint Genome Institute"/>
            <person name="Ahrendt S."/>
            <person name="Looney B.P."/>
            <person name="Miyauchi S."/>
            <person name="Morin E."/>
            <person name="Drula E."/>
            <person name="Courty P.E."/>
            <person name="Chicoki N."/>
            <person name="Fauchery L."/>
            <person name="Kohler A."/>
            <person name="Kuo A."/>
            <person name="Labutti K."/>
            <person name="Pangilinan J."/>
            <person name="Lipzen A."/>
            <person name="Riley R."/>
            <person name="Andreopoulos W."/>
            <person name="He G."/>
            <person name="Johnson J."/>
            <person name="Barry K.W."/>
            <person name="Grigoriev I.V."/>
            <person name="Nagy L."/>
            <person name="Hibbett D."/>
            <person name="Henrissat B."/>
            <person name="Matheny P.B."/>
            <person name="Labbe J."/>
            <person name="Martin F."/>
        </authorList>
    </citation>
    <scope>NUCLEOTIDE SEQUENCE</scope>
    <source>
        <strain evidence="1">EC-137</strain>
    </source>
</reference>
<proteinExistence type="predicted"/>
<gene>
    <name evidence="1" type="ORF">K488DRAFT_76589</name>
</gene>
<organism evidence="1 2">
    <name type="scientific">Vararia minispora EC-137</name>
    <dbReference type="NCBI Taxonomy" id="1314806"/>
    <lineage>
        <taxon>Eukaryota</taxon>
        <taxon>Fungi</taxon>
        <taxon>Dikarya</taxon>
        <taxon>Basidiomycota</taxon>
        <taxon>Agaricomycotina</taxon>
        <taxon>Agaricomycetes</taxon>
        <taxon>Russulales</taxon>
        <taxon>Lachnocladiaceae</taxon>
        <taxon>Vararia</taxon>
    </lineage>
</organism>
<evidence type="ECO:0000313" key="1">
    <source>
        <dbReference type="EMBL" id="KAI0035439.1"/>
    </source>
</evidence>
<reference evidence="1" key="2">
    <citation type="journal article" date="2022" name="New Phytol.">
        <title>Evolutionary transition to the ectomycorrhizal habit in the genomes of a hyperdiverse lineage of mushroom-forming fungi.</title>
        <authorList>
            <person name="Looney B."/>
            <person name="Miyauchi S."/>
            <person name="Morin E."/>
            <person name="Drula E."/>
            <person name="Courty P.E."/>
            <person name="Kohler A."/>
            <person name="Kuo A."/>
            <person name="LaButti K."/>
            <person name="Pangilinan J."/>
            <person name="Lipzen A."/>
            <person name="Riley R."/>
            <person name="Andreopoulos W."/>
            <person name="He G."/>
            <person name="Johnson J."/>
            <person name="Nolan M."/>
            <person name="Tritt A."/>
            <person name="Barry K.W."/>
            <person name="Grigoriev I.V."/>
            <person name="Nagy L.G."/>
            <person name="Hibbett D."/>
            <person name="Henrissat B."/>
            <person name="Matheny P.B."/>
            <person name="Labbe J."/>
            <person name="Martin F.M."/>
        </authorList>
    </citation>
    <scope>NUCLEOTIDE SEQUENCE</scope>
    <source>
        <strain evidence="1">EC-137</strain>
    </source>
</reference>
<keyword evidence="2" id="KW-1185">Reference proteome</keyword>
<accession>A0ACB8QU70</accession>
<dbReference type="EMBL" id="MU273484">
    <property type="protein sequence ID" value="KAI0035439.1"/>
    <property type="molecule type" value="Genomic_DNA"/>
</dbReference>
<comment type="caution">
    <text evidence="1">The sequence shown here is derived from an EMBL/GenBank/DDBJ whole genome shotgun (WGS) entry which is preliminary data.</text>
</comment>
<sequence length="1064" mass="117265">MTGRKGMFALENVSLLPAADSCLTAGSAESRRRLTCQVGVGAWAMSERENAGRRTVSGEGQTKRRLGCEEGGSGGWKWSITVERNGDTITSQATTASTSSFVTSLVFNLAVFGAEIVAFTILRRYFKLIYEPRSLSVLAYKRQQPLSSALLGWPLSLWNADYRQIKNVNGLDAYFFVRFLRMMIRVLLPIWLLSWIVLLPATSVKNNNSDGLSNFTFGNISPTEQARYWAHLVLAWVFTIWIWWNIKHEYAHFINVRQHFLVSPAHSASAQARTILVTGIPPKYLSELALHKLFAHLPGGVARIWLNRDLGDMPDLYSRRLAACNALESAQTSLISTAIKRRNKKLKKDAKKGVSDSNSAVGLTQQPPSNDPEAVRGLIDEFVPAKKRPTRRLPVASWMPFSLPLLGKKVDTIEWAREEIRVTNEELAKRREILARDIEVTTKQDARAEARARKIHTGIVDINVPTVPLTIPGVGARKVIDFKDQTYPPANGAFILFNRQIAAHMAVQTLTHHMPYRMAEDSKYVEVSPEDIIWDNLGMNPYERRIRTALSWAATIGLILVWAIPVAFVGTLSNIKSLCTTYSWLGWLCGLPSVAIGLIQGVLPAVLLAVLFMLLPIILRLFARFEGIPQRTSVELSLMDRFFIFLVIHGFLIVTISSGLLTAVKPIIDNPTSVPTLLAQKLPNASTFFLTYVILQGLSGTAGGFLRIVALVIYYVKLFLLGSTPRSVYNIKYSPVTTTWGTLFPQTCLIAVITLGYMIISPIINGLAWATFVLFYFLYKYLYIWVNDEPSSNDTGGLFFPKGLRAIFVGLYIQQICLCALFFLARDANDKASSIPQGALMVVLIIFTAFFHHVINDSYSPLIRFLPLSLADRSYDPDRVSPTQAAADAEAAGIEGATTSGPVEDDGVRAKDYAAEPISSKDVDVQGTDDATCERAVDEKETRGSFAESRSSSPSPSARPVDPEVMAEPDFSHPAAVSPQQIIWLARDDLGLAAEAASTIASDGIDVTTDGAKMDAKGHVDISSAPPEETRRSVELARARSVDYADEEPHGGGFSVRPSAEKAA</sequence>
<name>A0ACB8QU70_9AGAM</name>